<evidence type="ECO:0000256" key="1">
    <source>
        <dbReference type="ARBA" id="ARBA00005384"/>
    </source>
</evidence>
<dbReference type="InterPro" id="IPR036388">
    <property type="entry name" value="WH-like_DNA-bd_sf"/>
</dbReference>
<evidence type="ECO:0000256" key="3">
    <source>
        <dbReference type="ARBA" id="ARBA00023015"/>
    </source>
</evidence>
<evidence type="ECO:0000256" key="4">
    <source>
        <dbReference type="ARBA" id="ARBA00023125"/>
    </source>
</evidence>
<dbReference type="AlphaFoldDB" id="A0A372MIL6"/>
<dbReference type="GO" id="GO:0003677">
    <property type="term" value="F:DNA binding"/>
    <property type="evidence" value="ECO:0007669"/>
    <property type="project" value="UniProtKB-KW"/>
</dbReference>
<keyword evidence="2" id="KW-0663">Pyridoxal phosphate</keyword>
<dbReference type="CDD" id="cd00609">
    <property type="entry name" value="AAT_like"/>
    <property type="match status" value="1"/>
</dbReference>
<dbReference type="InterPro" id="IPR015424">
    <property type="entry name" value="PyrdxlP-dep_Trfase"/>
</dbReference>
<dbReference type="CDD" id="cd07377">
    <property type="entry name" value="WHTH_GntR"/>
    <property type="match status" value="1"/>
</dbReference>
<dbReference type="SUPFAM" id="SSF53383">
    <property type="entry name" value="PLP-dependent transferases"/>
    <property type="match status" value="1"/>
</dbReference>
<gene>
    <name evidence="7" type="ORF">DYP60_03720</name>
</gene>
<dbReference type="PANTHER" id="PTHR46577:SF1">
    <property type="entry name" value="HTH-TYPE TRANSCRIPTIONAL REGULATORY PROTEIN GABR"/>
    <property type="match status" value="1"/>
</dbReference>
<name>A0A372MIL6_9SPIR</name>
<dbReference type="SUPFAM" id="SSF46785">
    <property type="entry name" value="Winged helix' DNA-binding domain"/>
    <property type="match status" value="1"/>
</dbReference>
<dbReference type="Gene3D" id="3.40.640.10">
    <property type="entry name" value="Type I PLP-dependent aspartate aminotransferase-like (Major domain)"/>
    <property type="match status" value="1"/>
</dbReference>
<proteinExistence type="inferred from homology"/>
<dbReference type="PROSITE" id="PS50949">
    <property type="entry name" value="HTH_GNTR"/>
    <property type="match status" value="1"/>
</dbReference>
<dbReference type="RefSeq" id="WP_117329542.1">
    <property type="nucleotide sequence ID" value="NZ_QUWK01000003.1"/>
</dbReference>
<dbReference type="InterPro" id="IPR000524">
    <property type="entry name" value="Tscrpt_reg_HTH_GntR"/>
</dbReference>
<comment type="similarity">
    <text evidence="1">In the C-terminal section; belongs to the class-I pyridoxal-phosphate-dependent aminotransferase family.</text>
</comment>
<evidence type="ECO:0000259" key="6">
    <source>
        <dbReference type="PROSITE" id="PS50949"/>
    </source>
</evidence>
<feature type="domain" description="HTH gntR-type" evidence="6">
    <location>
        <begin position="14"/>
        <end position="82"/>
    </location>
</feature>
<evidence type="ECO:0000313" key="7">
    <source>
        <dbReference type="EMBL" id="RFU95594.1"/>
    </source>
</evidence>
<accession>A0A372MIL6</accession>
<evidence type="ECO:0000313" key="8">
    <source>
        <dbReference type="Proteomes" id="UP000264002"/>
    </source>
</evidence>
<reference evidence="7 8" key="2">
    <citation type="submission" date="2018-09" db="EMBL/GenBank/DDBJ databases">
        <title>Genome of Sphaerochaeta halotolerans strain 4-11.</title>
        <authorList>
            <person name="Nazina T.N."/>
            <person name="Sokolova D.S."/>
        </authorList>
    </citation>
    <scope>NUCLEOTIDE SEQUENCE [LARGE SCALE GENOMIC DNA]</scope>
    <source>
        <strain evidence="7 8">4-11</strain>
    </source>
</reference>
<keyword evidence="8" id="KW-1185">Reference proteome</keyword>
<dbReference type="SMART" id="SM00345">
    <property type="entry name" value="HTH_GNTR"/>
    <property type="match status" value="1"/>
</dbReference>
<keyword evidence="7" id="KW-0808">Transferase</keyword>
<dbReference type="GO" id="GO:0008483">
    <property type="term" value="F:transaminase activity"/>
    <property type="evidence" value="ECO:0007669"/>
    <property type="project" value="UniProtKB-KW"/>
</dbReference>
<keyword evidence="7" id="KW-0032">Aminotransferase</keyword>
<dbReference type="EMBL" id="QUWK01000003">
    <property type="protein sequence ID" value="RFU95594.1"/>
    <property type="molecule type" value="Genomic_DNA"/>
</dbReference>
<dbReference type="InterPro" id="IPR004839">
    <property type="entry name" value="Aminotransferase_I/II_large"/>
</dbReference>
<dbReference type="InterPro" id="IPR051446">
    <property type="entry name" value="HTH_trans_reg/aminotransferase"/>
</dbReference>
<dbReference type="InterPro" id="IPR036390">
    <property type="entry name" value="WH_DNA-bd_sf"/>
</dbReference>
<dbReference type="Pfam" id="PF00155">
    <property type="entry name" value="Aminotran_1_2"/>
    <property type="match status" value="1"/>
</dbReference>
<evidence type="ECO:0000256" key="2">
    <source>
        <dbReference type="ARBA" id="ARBA00022898"/>
    </source>
</evidence>
<organism evidence="7 8">
    <name type="scientific">Sphaerochaeta halotolerans</name>
    <dbReference type="NCBI Taxonomy" id="2293840"/>
    <lineage>
        <taxon>Bacteria</taxon>
        <taxon>Pseudomonadati</taxon>
        <taxon>Spirochaetota</taxon>
        <taxon>Spirochaetia</taxon>
        <taxon>Spirochaetales</taxon>
        <taxon>Sphaerochaetaceae</taxon>
        <taxon>Sphaerochaeta</taxon>
    </lineage>
</organism>
<keyword evidence="3" id="KW-0805">Transcription regulation</keyword>
<dbReference type="GO" id="GO:0003700">
    <property type="term" value="F:DNA-binding transcription factor activity"/>
    <property type="evidence" value="ECO:0007669"/>
    <property type="project" value="InterPro"/>
</dbReference>
<dbReference type="Gene3D" id="1.10.10.10">
    <property type="entry name" value="Winged helix-like DNA-binding domain superfamily/Winged helix DNA-binding domain"/>
    <property type="match status" value="1"/>
</dbReference>
<keyword evidence="4" id="KW-0238">DNA-binding</keyword>
<evidence type="ECO:0000256" key="5">
    <source>
        <dbReference type="ARBA" id="ARBA00023163"/>
    </source>
</evidence>
<dbReference type="Pfam" id="PF00392">
    <property type="entry name" value="GntR"/>
    <property type="match status" value="1"/>
</dbReference>
<dbReference type="Proteomes" id="UP000264002">
    <property type="component" value="Unassembled WGS sequence"/>
</dbReference>
<protein>
    <submittedName>
        <fullName evidence="7">PLP-dependent aminotransferase family protein</fullName>
    </submittedName>
</protein>
<dbReference type="PANTHER" id="PTHR46577">
    <property type="entry name" value="HTH-TYPE TRANSCRIPTIONAL REGULATORY PROTEIN GABR"/>
    <property type="match status" value="1"/>
</dbReference>
<comment type="caution">
    <text evidence="7">The sequence shown here is derived from an EMBL/GenBank/DDBJ whole genome shotgun (WGS) entry which is preliminary data.</text>
</comment>
<sequence>MYQINLQLQSGAPQTLTEQLYQYLKESLIKGTFKTHEKLPSKRNLAQGLQCSINTVQAAYNQLADEGYLQTREKSGYYVADLGGILKLEPKQSKEPDRGQSEESYRYNFSPQGVDHQRFPFSLWRRLSHQVITSEDTELLSISDPKGIPELRSSIARYLRSSRGVHCTDQQIIISSGTEFLMQLLIQLLSENTVYAIENPGYEKLNLLFKSNRVHYVSLPLDEHGIEVASLQASDADVLSITPSHQFPTGRIMPVTRRLQLLQWANEKSGRYILEDDYDSEFRYGGKPIPSLQGLDGQGKVIYLGAFSKSLSPALRISYMVLPEVLMEHYESDLSFYFCPVPLIEQKILHTFIERGHFERHLNRMRNLYRQKREILVTCISSLLPFAEITGDSAGLHLLLHIHNGMKEEELIRRANQAQVQVYGLSRYYSQLPEKKGTASILLGFATVEMDEIPKAVSLLQKAWSD</sequence>
<dbReference type="InterPro" id="IPR015421">
    <property type="entry name" value="PyrdxlP-dep_Trfase_major"/>
</dbReference>
<reference evidence="8" key="1">
    <citation type="submission" date="2018-08" db="EMBL/GenBank/DDBJ databases">
        <authorList>
            <person name="Grouzdev D.S."/>
            <person name="Krutkina M.S."/>
        </authorList>
    </citation>
    <scope>NUCLEOTIDE SEQUENCE [LARGE SCALE GENOMIC DNA]</scope>
    <source>
        <strain evidence="8">4-11</strain>
    </source>
</reference>
<dbReference type="GO" id="GO:0030170">
    <property type="term" value="F:pyridoxal phosphate binding"/>
    <property type="evidence" value="ECO:0007669"/>
    <property type="project" value="InterPro"/>
</dbReference>
<keyword evidence="5" id="KW-0804">Transcription</keyword>